<dbReference type="Proteomes" id="UP000032180">
    <property type="component" value="Chromosome 4"/>
</dbReference>
<feature type="region of interest" description="Disordered" evidence="1">
    <location>
        <begin position="34"/>
        <end position="63"/>
    </location>
</feature>
<dbReference type="AlphaFoldDB" id="A0A0D9WAV4"/>
<accession>A0A0D9WAV4</accession>
<evidence type="ECO:0000313" key="2">
    <source>
        <dbReference type="EnsemblPlants" id="LPERR04G24280.1"/>
    </source>
</evidence>
<keyword evidence="3" id="KW-1185">Reference proteome</keyword>
<evidence type="ECO:0000313" key="3">
    <source>
        <dbReference type="Proteomes" id="UP000032180"/>
    </source>
</evidence>
<reference evidence="2 3" key="1">
    <citation type="submission" date="2012-08" db="EMBL/GenBank/DDBJ databases">
        <title>Oryza genome evolution.</title>
        <authorList>
            <person name="Wing R.A."/>
        </authorList>
    </citation>
    <scope>NUCLEOTIDE SEQUENCE</scope>
</reference>
<dbReference type="Gramene" id="LPERR04G24280.1">
    <property type="protein sequence ID" value="LPERR04G24280.1"/>
    <property type="gene ID" value="LPERR04G24280"/>
</dbReference>
<sequence length="63" mass="6954">MTATFAGGGHNYISAVRFHVVPGHRLYHADLQRLDPGTMRPAPAPTSTTCHQLHRHQGPRRGD</sequence>
<name>A0A0D9WAV4_9ORYZ</name>
<protein>
    <submittedName>
        <fullName evidence="2">Uncharacterized protein</fullName>
    </submittedName>
</protein>
<proteinExistence type="predicted"/>
<feature type="compositionally biased region" description="Basic residues" evidence="1">
    <location>
        <begin position="52"/>
        <end position="63"/>
    </location>
</feature>
<reference evidence="3" key="2">
    <citation type="submission" date="2013-12" db="EMBL/GenBank/DDBJ databases">
        <authorList>
            <person name="Yu Y."/>
            <person name="Lee S."/>
            <person name="de Baynast K."/>
            <person name="Wissotski M."/>
            <person name="Liu L."/>
            <person name="Talag J."/>
            <person name="Goicoechea J."/>
            <person name="Angelova A."/>
            <person name="Jetty R."/>
            <person name="Kudrna D."/>
            <person name="Golser W."/>
            <person name="Rivera L."/>
            <person name="Zhang J."/>
            <person name="Wing R."/>
        </authorList>
    </citation>
    <scope>NUCLEOTIDE SEQUENCE</scope>
</reference>
<evidence type="ECO:0000256" key="1">
    <source>
        <dbReference type="SAM" id="MobiDB-lite"/>
    </source>
</evidence>
<organism evidence="2 3">
    <name type="scientific">Leersia perrieri</name>
    <dbReference type="NCBI Taxonomy" id="77586"/>
    <lineage>
        <taxon>Eukaryota</taxon>
        <taxon>Viridiplantae</taxon>
        <taxon>Streptophyta</taxon>
        <taxon>Embryophyta</taxon>
        <taxon>Tracheophyta</taxon>
        <taxon>Spermatophyta</taxon>
        <taxon>Magnoliopsida</taxon>
        <taxon>Liliopsida</taxon>
        <taxon>Poales</taxon>
        <taxon>Poaceae</taxon>
        <taxon>BOP clade</taxon>
        <taxon>Oryzoideae</taxon>
        <taxon>Oryzeae</taxon>
        <taxon>Oryzinae</taxon>
        <taxon>Leersia</taxon>
    </lineage>
</organism>
<dbReference type="HOGENOM" id="CLU_2889013_0_0_1"/>
<dbReference type="EnsemblPlants" id="LPERR04G24280.1">
    <property type="protein sequence ID" value="LPERR04G24280.1"/>
    <property type="gene ID" value="LPERR04G24280"/>
</dbReference>
<reference evidence="2" key="3">
    <citation type="submission" date="2015-04" db="UniProtKB">
        <authorList>
            <consortium name="EnsemblPlants"/>
        </authorList>
    </citation>
    <scope>IDENTIFICATION</scope>
</reference>